<reference evidence="1 4" key="2">
    <citation type="journal article" date="2019" name="Emerg. Microbes Infect.">
        <title>Comprehensive subspecies identification of 175 nontuberculous mycobacteria species based on 7547 genomic profiles.</title>
        <authorList>
            <person name="Matsumoto Y."/>
            <person name="Kinjo T."/>
            <person name="Motooka D."/>
            <person name="Nabeya D."/>
            <person name="Jung N."/>
            <person name="Uechi K."/>
            <person name="Horii T."/>
            <person name="Iida T."/>
            <person name="Fujita J."/>
            <person name="Nakamura S."/>
        </authorList>
    </citation>
    <scope>NUCLEOTIDE SEQUENCE [LARGE SCALE GENOMIC DNA]</scope>
    <source>
        <strain evidence="1 4">JCM 18113</strain>
    </source>
</reference>
<organism evidence="2 3">
    <name type="scientific">Mycobacterium mantenii</name>
    <dbReference type="NCBI Taxonomy" id="560555"/>
    <lineage>
        <taxon>Bacteria</taxon>
        <taxon>Bacillati</taxon>
        <taxon>Actinomycetota</taxon>
        <taxon>Actinomycetes</taxon>
        <taxon>Mycobacteriales</taxon>
        <taxon>Mycobacteriaceae</taxon>
        <taxon>Mycobacterium</taxon>
        <taxon>Mycobacterium avium complex (MAC)</taxon>
    </lineage>
</organism>
<dbReference type="EMBL" id="MVHW01000006">
    <property type="protein sequence ID" value="ORB07399.1"/>
    <property type="molecule type" value="Genomic_DNA"/>
</dbReference>
<accession>A0A1X0G0Y1</accession>
<sequence>MNGNTDYFGQRRAEWVKRSGYDPATLPPLPTPTSDDFVENVFRLYEAKRERELLDRRQPYMRNAHLLPPRDEFASLDWYVHVLKLFEQANTELGGIYRFLPTLAQRRSNGEKLMDWEASQRRTRVEPSDDEKHKRAVGLLDWRCFTGKSPLATQPKGGRDDETNKALRYLAPLVNEGSLTRDELTRAVIDASRRNGHIPNNKHPRQVESDIDRAISKFTEPFNWDRLDNDVY</sequence>
<evidence type="ECO:0000313" key="1">
    <source>
        <dbReference type="EMBL" id="BBY38474.1"/>
    </source>
</evidence>
<reference evidence="1" key="3">
    <citation type="submission" date="2020-02" db="EMBL/GenBank/DDBJ databases">
        <authorList>
            <person name="Matsumoto Y."/>
            <person name="Kinjo T."/>
            <person name="Motooka D."/>
            <person name="Nabeya D."/>
            <person name="Jung N."/>
            <person name="Uechi K."/>
            <person name="Horii T."/>
            <person name="Iida T."/>
            <person name="Fujita J."/>
            <person name="Nakamura S."/>
        </authorList>
    </citation>
    <scope>NUCLEOTIDE SEQUENCE</scope>
    <source>
        <strain evidence="1">JCM 18113</strain>
    </source>
</reference>
<name>A0A1X0G0Y1_MYCNT</name>
<proteinExistence type="predicted"/>
<reference evidence="2 3" key="1">
    <citation type="submission" date="2017-02" db="EMBL/GenBank/DDBJ databases">
        <title>The new phylogeny of genus Mycobacterium.</title>
        <authorList>
            <person name="Tortoli E."/>
            <person name="Trovato A."/>
            <person name="Cirillo D.M."/>
        </authorList>
    </citation>
    <scope>NUCLEOTIDE SEQUENCE [LARGE SCALE GENOMIC DNA]</scope>
    <source>
        <strain evidence="2 3">DSM 45255</strain>
    </source>
</reference>
<protein>
    <submittedName>
        <fullName evidence="2">Uncharacterized protein</fullName>
    </submittedName>
</protein>
<dbReference type="Proteomes" id="UP000192760">
    <property type="component" value="Unassembled WGS sequence"/>
</dbReference>
<dbReference type="EMBL" id="AP022590">
    <property type="protein sequence ID" value="BBY38474.1"/>
    <property type="molecule type" value="Genomic_DNA"/>
</dbReference>
<evidence type="ECO:0000313" key="2">
    <source>
        <dbReference type="EMBL" id="ORB07399.1"/>
    </source>
</evidence>
<keyword evidence="4" id="KW-1185">Reference proteome</keyword>
<evidence type="ECO:0000313" key="4">
    <source>
        <dbReference type="Proteomes" id="UP000465812"/>
    </source>
</evidence>
<dbReference type="STRING" id="560555.BST30_07995"/>
<dbReference type="AlphaFoldDB" id="A0A1X0G0Y1"/>
<dbReference type="Proteomes" id="UP000465812">
    <property type="component" value="Chromosome"/>
</dbReference>
<gene>
    <name evidence="2" type="ORF">BST30_07995</name>
    <name evidence="1" type="ORF">MMAN_26080</name>
</gene>
<evidence type="ECO:0000313" key="3">
    <source>
        <dbReference type="Proteomes" id="UP000192760"/>
    </source>
</evidence>